<gene>
    <name evidence="5" type="primary">LOC116331560</name>
</gene>
<dbReference type="InterPro" id="IPR016186">
    <property type="entry name" value="C-type_lectin-like/link_sf"/>
</dbReference>
<dbReference type="Ensembl" id="ENSOABT00000015181.2">
    <property type="protein sequence ID" value="ENSOABP00000014714.2"/>
    <property type="gene ID" value="ENSOABG00000007380.2"/>
</dbReference>
<dbReference type="Proteomes" id="UP000472276">
    <property type="component" value="Unassembled WGS sequence"/>
</dbReference>
<dbReference type="GO" id="GO:0030246">
    <property type="term" value="F:carbohydrate binding"/>
    <property type="evidence" value="ECO:0007669"/>
    <property type="project" value="UniProtKB-KW"/>
</dbReference>
<dbReference type="AlphaFoldDB" id="A0A668SJI1"/>
<dbReference type="InterPro" id="IPR051379">
    <property type="entry name" value="C-type_Lectin_Receptor_IMM"/>
</dbReference>
<keyword evidence="3" id="KW-0812">Transmembrane</keyword>
<reference evidence="5" key="2">
    <citation type="submission" date="2025-09" db="UniProtKB">
        <authorList>
            <consortium name="Ensembl"/>
        </authorList>
    </citation>
    <scope>IDENTIFICATION</scope>
</reference>
<proteinExistence type="predicted"/>
<sequence>MVEEENYVTVIFQTKGDPTYVTPKDAETIYDEVNTEERKWDAPLVITENKEEAPARTRLLLVVTGLVIICLILVSVIIALIFHFNTVMREQKREMSNITAQNLQLMKQKTSSERRTEELTRERDQLNWTIGVIMEYQEFSVEKHCPQKVCKPCLDGWVLFQSSCYMFSQHQYLSRWRTWDESCDYCKLYQAALAVIESQEEQEFINNHTKDYHADDRHGYWIGLRAESPKDTWTWVDGSNLTVTYWKTQQAVNRFCALSLPKAPPLANWGKESCDMKNRWICERRALIKGH</sequence>
<dbReference type="InterPro" id="IPR016187">
    <property type="entry name" value="CTDL_fold"/>
</dbReference>
<evidence type="ECO:0000259" key="4">
    <source>
        <dbReference type="PROSITE" id="PS50041"/>
    </source>
</evidence>
<evidence type="ECO:0000313" key="6">
    <source>
        <dbReference type="Proteomes" id="UP000472276"/>
    </source>
</evidence>
<dbReference type="PANTHER" id="PTHR46746">
    <property type="entry name" value="KILLER CELL LECTIN-LIKE RECEPTOR SUBFAMILY F MEMBER 2"/>
    <property type="match status" value="1"/>
</dbReference>
<dbReference type="KEGG" id="oau:116331560"/>
<evidence type="ECO:0000256" key="3">
    <source>
        <dbReference type="SAM" id="Phobius"/>
    </source>
</evidence>
<feature type="transmembrane region" description="Helical" evidence="3">
    <location>
        <begin position="59"/>
        <end position="84"/>
    </location>
</feature>
<reference evidence="5" key="1">
    <citation type="submission" date="2025-08" db="UniProtKB">
        <authorList>
            <consortium name="Ensembl"/>
        </authorList>
    </citation>
    <scope>IDENTIFICATION</scope>
</reference>
<feature type="domain" description="C-type lectin" evidence="4">
    <location>
        <begin position="160"/>
        <end position="283"/>
    </location>
</feature>
<evidence type="ECO:0000256" key="2">
    <source>
        <dbReference type="ARBA" id="ARBA00023157"/>
    </source>
</evidence>
<dbReference type="SUPFAM" id="SSF56436">
    <property type="entry name" value="C-type lectin-like"/>
    <property type="match status" value="1"/>
</dbReference>
<accession>A0A668SJI1</accession>
<name>A0A668SJI1_OREAU</name>
<dbReference type="Pfam" id="PF00059">
    <property type="entry name" value="Lectin_C"/>
    <property type="match status" value="1"/>
</dbReference>
<evidence type="ECO:0000313" key="5">
    <source>
        <dbReference type="Ensembl" id="ENSOABP00000014714.2"/>
    </source>
</evidence>
<organism evidence="5 6">
    <name type="scientific">Oreochromis aureus</name>
    <name type="common">Israeli tilapia</name>
    <name type="synonym">Chromis aureus</name>
    <dbReference type="NCBI Taxonomy" id="47969"/>
    <lineage>
        <taxon>Eukaryota</taxon>
        <taxon>Metazoa</taxon>
        <taxon>Chordata</taxon>
        <taxon>Craniata</taxon>
        <taxon>Vertebrata</taxon>
        <taxon>Euteleostomi</taxon>
        <taxon>Actinopterygii</taxon>
        <taxon>Neopterygii</taxon>
        <taxon>Teleostei</taxon>
        <taxon>Neoteleostei</taxon>
        <taxon>Acanthomorphata</taxon>
        <taxon>Ovalentaria</taxon>
        <taxon>Cichlomorphae</taxon>
        <taxon>Cichliformes</taxon>
        <taxon>Cichlidae</taxon>
        <taxon>African cichlids</taxon>
        <taxon>Pseudocrenilabrinae</taxon>
        <taxon>Oreochromini</taxon>
        <taxon>Oreochromis</taxon>
    </lineage>
</organism>
<dbReference type="OMA" id="NRWICEV"/>
<protein>
    <recommendedName>
        <fullName evidence="4">C-type lectin domain-containing protein</fullName>
    </recommendedName>
</protein>
<dbReference type="GeneID" id="116331560"/>
<keyword evidence="6" id="KW-1185">Reference proteome</keyword>
<dbReference type="RefSeq" id="XP_039475046.1">
    <property type="nucleotide sequence ID" value="XM_039619112.1"/>
</dbReference>
<evidence type="ECO:0000256" key="1">
    <source>
        <dbReference type="ARBA" id="ARBA00022734"/>
    </source>
</evidence>
<dbReference type="PANTHER" id="PTHR46746:SF9">
    <property type="entry name" value="CD209 ANTIGEN-LIKE PROTEIN C-LIKE"/>
    <property type="match status" value="1"/>
</dbReference>
<dbReference type="SMART" id="SM00034">
    <property type="entry name" value="CLECT"/>
    <property type="match status" value="1"/>
</dbReference>
<dbReference type="PROSITE" id="PS50041">
    <property type="entry name" value="C_TYPE_LECTIN_2"/>
    <property type="match status" value="1"/>
</dbReference>
<keyword evidence="1" id="KW-0430">Lectin</keyword>
<dbReference type="Gene3D" id="3.10.100.10">
    <property type="entry name" value="Mannose-Binding Protein A, subunit A"/>
    <property type="match status" value="1"/>
</dbReference>
<keyword evidence="2" id="KW-1015">Disulfide bond</keyword>
<keyword evidence="3" id="KW-1133">Transmembrane helix</keyword>
<keyword evidence="3" id="KW-0472">Membrane</keyword>
<dbReference type="InterPro" id="IPR001304">
    <property type="entry name" value="C-type_lectin-like"/>
</dbReference>